<name>A0A482JDI4_9CAUD</name>
<evidence type="ECO:0000313" key="2">
    <source>
        <dbReference type="Proteomes" id="UP000294565"/>
    </source>
</evidence>
<dbReference type="EMBL" id="MK494099">
    <property type="protein sequence ID" value="QBP29706.1"/>
    <property type="molecule type" value="Genomic_DNA"/>
</dbReference>
<keyword evidence="2" id="KW-1185">Reference proteome</keyword>
<sequence length="400" mass="43412">MTNTTPLPPVPTRTLRGAGIEQLVNLLQLQHRHKIDVVVPVTTLAMRNGLLQFPMLDPVVDAEGVTNVAGQYLRTDTVDQQLASLFDIPVRYVRTLAAEYTELLDTNINMWAEKEADRNKPRRVLVRMLYGEDPDAPGTSGLVRAILSDRYGIRDNLDTVISVLDGMREGGLGADNIRGADLTDDRLWLRVHAPELSTHAGNLARGYRSPFNGKTAEELPLIHAGIVVENSETGGGALKVTPELIMQVCNNGMKINTAAMRRVHLGTKLDEGQIAWSADTVDAANELTKHQIKDAVKSFMTVEFVESTVAKLNEAAGVEVEDPTKTVEVVAKKLSYSDDVAKGILGHFMASVAPTEEGLKYTAGHMMHAVTSYAQVIDNVDKANEVGATGVEAMLIAAGR</sequence>
<organism evidence="1 2">
    <name type="scientific">Mycobacterium phage Typha</name>
    <dbReference type="NCBI Taxonomy" id="2517971"/>
    <lineage>
        <taxon>Viruses</taxon>
        <taxon>Duplodnaviria</taxon>
        <taxon>Heunggongvirae</taxon>
        <taxon>Uroviricota</taxon>
        <taxon>Caudoviricetes</taxon>
        <taxon>Typhavirus</taxon>
        <taxon>Typhavirus typha</taxon>
    </lineage>
</organism>
<accession>A0A482JDI4</accession>
<dbReference type="RefSeq" id="YP_010049718.1">
    <property type="nucleotide sequence ID" value="NC_054393.1"/>
</dbReference>
<dbReference type="KEGG" id="vg:63743041"/>
<gene>
    <name evidence="1" type="primary">51</name>
    <name evidence="1" type="ORF">SEA_TYPHA_51</name>
</gene>
<proteinExistence type="predicted"/>
<dbReference type="GeneID" id="63743041"/>
<evidence type="ECO:0000313" key="1">
    <source>
        <dbReference type="EMBL" id="QBP29706.1"/>
    </source>
</evidence>
<protein>
    <submittedName>
        <fullName evidence="1">Uncharacterized protein</fullName>
    </submittedName>
</protein>
<reference evidence="1 2" key="1">
    <citation type="submission" date="2019-02" db="EMBL/GenBank/DDBJ databases">
        <authorList>
            <person name="Kanzanas C."/>
            <person name="Smith M.A."/>
            <person name="Zack K.M."/>
            <person name="Garlena R.A."/>
            <person name="Russell D.A."/>
            <person name="Pope W.H."/>
            <person name="Jacobs-Sera D."/>
            <person name="Hatfull G.F."/>
        </authorList>
    </citation>
    <scope>NUCLEOTIDE SEQUENCE [LARGE SCALE GENOMIC DNA]</scope>
</reference>
<dbReference type="Proteomes" id="UP000294565">
    <property type="component" value="Segment"/>
</dbReference>